<evidence type="ECO:0000313" key="6">
    <source>
        <dbReference type="EMBL" id="RQX00805.1"/>
    </source>
</evidence>
<name>A0A3N9WIR7_9ACTN</name>
<dbReference type="GO" id="GO:0005524">
    <property type="term" value="F:ATP binding"/>
    <property type="evidence" value="ECO:0007669"/>
    <property type="project" value="UniProtKB-KW"/>
</dbReference>
<sequence>MALLHRATLRPTKLDLLTAWLPGKPWYAGPAGVEVVSRGAYRFDDPDGEVGIETMLVGAADGPVHQVPLTYRASPLDGAEDWLVGTTEHSVLGPRWVYDGCADPVYAAALAHAILAGSGQAEQYIEVDGRREVREPTVTIVVSGTGNDNLPSVGALRRLVDEDSTLISTDTVELVVVRRPGAGAVGATGATLSGSWDGQQTSVPLAYARVR</sequence>
<keyword evidence="1" id="KW-0808">Transferase</keyword>
<organism evidence="6 7">
    <name type="scientific">Micromonospora inaquosa</name>
    <dbReference type="NCBI Taxonomy" id="2203716"/>
    <lineage>
        <taxon>Bacteria</taxon>
        <taxon>Bacillati</taxon>
        <taxon>Actinomycetota</taxon>
        <taxon>Actinomycetes</taxon>
        <taxon>Micromonosporales</taxon>
        <taxon>Micromonosporaceae</taxon>
        <taxon>Micromonospora</taxon>
    </lineage>
</organism>
<evidence type="ECO:0000256" key="3">
    <source>
        <dbReference type="ARBA" id="ARBA00022777"/>
    </source>
</evidence>
<keyword evidence="7" id="KW-1185">Reference proteome</keyword>
<reference evidence="6 7" key="1">
    <citation type="submission" date="2018-05" db="EMBL/GenBank/DDBJ databases">
        <title>Micromonospora from Atacama Desert.</title>
        <authorList>
            <person name="Carro L."/>
            <person name="Goodfellow M."/>
            <person name="Klenk H.-P."/>
        </authorList>
    </citation>
    <scope>NUCLEOTIDE SEQUENCE [LARGE SCALE GENOMIC DNA]</scope>
    <source>
        <strain evidence="6 7">LB39</strain>
    </source>
</reference>
<evidence type="ECO:0000259" key="5">
    <source>
        <dbReference type="Pfam" id="PF18085"/>
    </source>
</evidence>
<protein>
    <recommendedName>
        <fullName evidence="5">Maltokinase N-terminal cap domain-containing protein</fullName>
    </recommendedName>
</protein>
<dbReference type="GO" id="GO:0016301">
    <property type="term" value="F:kinase activity"/>
    <property type="evidence" value="ECO:0007669"/>
    <property type="project" value="UniProtKB-KW"/>
</dbReference>
<evidence type="ECO:0000256" key="1">
    <source>
        <dbReference type="ARBA" id="ARBA00022679"/>
    </source>
</evidence>
<dbReference type="Pfam" id="PF18085">
    <property type="entry name" value="Mak_N_cap"/>
    <property type="match status" value="1"/>
</dbReference>
<dbReference type="Proteomes" id="UP000282312">
    <property type="component" value="Unassembled WGS sequence"/>
</dbReference>
<evidence type="ECO:0000256" key="2">
    <source>
        <dbReference type="ARBA" id="ARBA00022741"/>
    </source>
</evidence>
<accession>A0A3N9WIR7</accession>
<evidence type="ECO:0000313" key="7">
    <source>
        <dbReference type="Proteomes" id="UP000282312"/>
    </source>
</evidence>
<dbReference type="InterPro" id="IPR040999">
    <property type="entry name" value="Mak_N_cap"/>
</dbReference>
<proteinExistence type="predicted"/>
<keyword evidence="4" id="KW-0067">ATP-binding</keyword>
<keyword evidence="2" id="KW-0547">Nucleotide-binding</keyword>
<feature type="domain" description="Maltokinase N-terminal cap" evidence="5">
    <location>
        <begin position="20"/>
        <end position="103"/>
    </location>
</feature>
<dbReference type="RefSeq" id="WP_124774127.1">
    <property type="nucleotide sequence ID" value="NZ_JBEZFR010000003.1"/>
</dbReference>
<comment type="caution">
    <text evidence="6">The sequence shown here is derived from an EMBL/GenBank/DDBJ whole genome shotgun (WGS) entry which is preliminary data.</text>
</comment>
<dbReference type="OrthoDB" id="3787729at2"/>
<keyword evidence="3" id="KW-0418">Kinase</keyword>
<dbReference type="AlphaFoldDB" id="A0A3N9WIR7"/>
<gene>
    <name evidence="6" type="ORF">DLJ59_19840</name>
</gene>
<dbReference type="NCBIfam" id="NF047744">
    <property type="entry name" value="CG0192_rel"/>
    <property type="match status" value="1"/>
</dbReference>
<evidence type="ECO:0000256" key="4">
    <source>
        <dbReference type="ARBA" id="ARBA00022840"/>
    </source>
</evidence>
<dbReference type="EMBL" id="QGSZ01000233">
    <property type="protein sequence ID" value="RQX00805.1"/>
    <property type="molecule type" value="Genomic_DNA"/>
</dbReference>